<dbReference type="Proteomes" id="UP000509594">
    <property type="component" value="Chromosome"/>
</dbReference>
<evidence type="ECO:0000256" key="3">
    <source>
        <dbReference type="ARBA" id="ARBA00023004"/>
    </source>
</evidence>
<evidence type="ECO:0000313" key="6">
    <source>
        <dbReference type="EMBL" id="QLC50443.1"/>
    </source>
</evidence>
<evidence type="ECO:0000313" key="7">
    <source>
        <dbReference type="Proteomes" id="UP000509594"/>
    </source>
</evidence>
<evidence type="ECO:0000259" key="5">
    <source>
        <dbReference type="PROSITE" id="PS51918"/>
    </source>
</evidence>
<keyword evidence="7" id="KW-1185">Reference proteome</keyword>
<sequence>MKVYDRSVLKVNADTVDGKVVLDTEGPLSPVAKPIIKRINKIFQEEKPISSDEENIIFSTWVPPMPSEAFNRMISAQVASILKRRIPDQFSIGITGKCPYDCIHCGAAGIVSDPELSFDEINLTIEQALDLGSYYISFDGGETMLRKDLPEMVARVDKSRAIATCFTSGFALDEDRARKLKEAGLFALHMSLDSPDEKEHDRVRGREGAFKNAIEGARNAIGAGILADLFVVMSPYNIDDLEEFYQFAWDMGMQEMSIYEIVAVGRWMEHEDEVITDKDVRRLADFQKRINKKPDGPRVTALPYFMGPEQFGCFAGKRWMHATAGGDVLPCAYTPLSFGNIREEKLSTIWERMGRHAAYSCSSDYCLMRNPEFRKKYIHTIPEEARLPVRIEDLITK</sequence>
<reference evidence="6 7" key="1">
    <citation type="submission" date="2020-06" db="EMBL/GenBank/DDBJ databases">
        <title>Methanolobus halotolerans sp. nov., isolated from a saline lake Tus in Siberia.</title>
        <authorList>
            <person name="Shen Y."/>
            <person name="Chen S.-C."/>
            <person name="Lai M.-C."/>
            <person name="Huang H.-H."/>
            <person name="Chiu H.-H."/>
            <person name="Tang S.-L."/>
            <person name="Rogozin D.Y."/>
            <person name="Degermendzhy A.G."/>
        </authorList>
    </citation>
    <scope>NUCLEOTIDE SEQUENCE [LARGE SCALE GENOMIC DNA]</scope>
    <source>
        <strain evidence="6 7">DSM 21339</strain>
    </source>
</reference>
<dbReference type="InterPro" id="IPR007197">
    <property type="entry name" value="rSAM"/>
</dbReference>
<protein>
    <submittedName>
        <fullName evidence="6">Radical SAM protein</fullName>
    </submittedName>
</protein>
<evidence type="ECO:0000256" key="4">
    <source>
        <dbReference type="ARBA" id="ARBA00023014"/>
    </source>
</evidence>
<keyword evidence="2" id="KW-0479">Metal-binding</keyword>
<evidence type="ECO:0000256" key="2">
    <source>
        <dbReference type="ARBA" id="ARBA00022723"/>
    </source>
</evidence>
<dbReference type="SFLD" id="SFLDG01067">
    <property type="entry name" value="SPASM/twitch_domain_containing"/>
    <property type="match status" value="1"/>
</dbReference>
<dbReference type="InterPro" id="IPR023885">
    <property type="entry name" value="4Fe4S-binding_SPASM_dom"/>
</dbReference>
<organism evidence="6 7">
    <name type="scientific">Methanolobus zinderi</name>
    <dbReference type="NCBI Taxonomy" id="536044"/>
    <lineage>
        <taxon>Archaea</taxon>
        <taxon>Methanobacteriati</taxon>
        <taxon>Methanobacteriota</taxon>
        <taxon>Stenosarchaea group</taxon>
        <taxon>Methanomicrobia</taxon>
        <taxon>Methanosarcinales</taxon>
        <taxon>Methanosarcinaceae</taxon>
        <taxon>Methanolobus</taxon>
    </lineage>
</organism>
<dbReference type="GO" id="GO:0051536">
    <property type="term" value="F:iron-sulfur cluster binding"/>
    <property type="evidence" value="ECO:0007669"/>
    <property type="project" value="UniProtKB-KW"/>
</dbReference>
<keyword evidence="4" id="KW-0411">Iron-sulfur</keyword>
<keyword evidence="3" id="KW-0408">Iron</keyword>
<keyword evidence="1" id="KW-0949">S-adenosyl-L-methionine</keyword>
<evidence type="ECO:0000256" key="1">
    <source>
        <dbReference type="ARBA" id="ARBA00022691"/>
    </source>
</evidence>
<dbReference type="PROSITE" id="PS51918">
    <property type="entry name" value="RADICAL_SAM"/>
    <property type="match status" value="1"/>
</dbReference>
<dbReference type="RefSeq" id="WP_176965499.1">
    <property type="nucleotide sequence ID" value="NZ_CP058215.1"/>
</dbReference>
<dbReference type="GO" id="GO:0046872">
    <property type="term" value="F:metal ion binding"/>
    <property type="evidence" value="ECO:0007669"/>
    <property type="project" value="UniProtKB-KW"/>
</dbReference>
<dbReference type="InterPro" id="IPR058240">
    <property type="entry name" value="rSAM_sf"/>
</dbReference>
<dbReference type="SFLD" id="SFLDG01386">
    <property type="entry name" value="main_SPASM_domain-containing"/>
    <property type="match status" value="1"/>
</dbReference>
<dbReference type="GO" id="GO:0003824">
    <property type="term" value="F:catalytic activity"/>
    <property type="evidence" value="ECO:0007669"/>
    <property type="project" value="InterPro"/>
</dbReference>
<dbReference type="Gene3D" id="3.20.20.70">
    <property type="entry name" value="Aldolase class I"/>
    <property type="match status" value="1"/>
</dbReference>
<dbReference type="InterPro" id="IPR050377">
    <property type="entry name" value="Radical_SAM_PqqE_MftC-like"/>
</dbReference>
<dbReference type="InterPro" id="IPR013785">
    <property type="entry name" value="Aldolase_TIM"/>
</dbReference>
<dbReference type="OrthoDB" id="30736at2157"/>
<dbReference type="SUPFAM" id="SSF102114">
    <property type="entry name" value="Radical SAM enzymes"/>
    <property type="match status" value="1"/>
</dbReference>
<dbReference type="Pfam" id="PF13186">
    <property type="entry name" value="SPASM"/>
    <property type="match status" value="1"/>
</dbReference>
<accession>A0A7D5I5M8</accession>
<dbReference type="KEGG" id="mzi:HWN40_09450"/>
<dbReference type="Pfam" id="PF04055">
    <property type="entry name" value="Radical_SAM"/>
    <property type="match status" value="1"/>
</dbReference>
<name>A0A7D5I5M8_9EURY</name>
<dbReference type="GO" id="GO:0006783">
    <property type="term" value="P:heme biosynthetic process"/>
    <property type="evidence" value="ECO:0007669"/>
    <property type="project" value="TreeGrafter"/>
</dbReference>
<proteinExistence type="predicted"/>
<dbReference type="EMBL" id="CP058215">
    <property type="protein sequence ID" value="QLC50443.1"/>
    <property type="molecule type" value="Genomic_DNA"/>
</dbReference>
<dbReference type="FunFam" id="3.20.20.70:FF:000352">
    <property type="entry name" value="Metallo cofactor biosynthesis protein"/>
    <property type="match status" value="1"/>
</dbReference>
<feature type="domain" description="Radical SAM core" evidence="5">
    <location>
        <begin position="82"/>
        <end position="293"/>
    </location>
</feature>
<dbReference type="SMART" id="SM00729">
    <property type="entry name" value="Elp3"/>
    <property type="match status" value="1"/>
</dbReference>
<gene>
    <name evidence="6" type="ORF">HWN40_09450</name>
</gene>
<dbReference type="PANTHER" id="PTHR11228">
    <property type="entry name" value="RADICAL SAM DOMAIN PROTEIN"/>
    <property type="match status" value="1"/>
</dbReference>
<dbReference type="SFLD" id="SFLDS00029">
    <property type="entry name" value="Radical_SAM"/>
    <property type="match status" value="1"/>
</dbReference>
<dbReference type="PANTHER" id="PTHR11228:SF7">
    <property type="entry name" value="PQQA PEPTIDE CYCLASE"/>
    <property type="match status" value="1"/>
</dbReference>
<dbReference type="GeneID" id="55821899"/>
<dbReference type="CDD" id="cd01335">
    <property type="entry name" value="Radical_SAM"/>
    <property type="match status" value="1"/>
</dbReference>
<dbReference type="InterPro" id="IPR006638">
    <property type="entry name" value="Elp3/MiaA/NifB-like_rSAM"/>
</dbReference>
<dbReference type="AlphaFoldDB" id="A0A7D5I5M8"/>